<proteinExistence type="predicted"/>
<dbReference type="Gene3D" id="3.30.300.30">
    <property type="match status" value="1"/>
</dbReference>
<dbReference type="InterPro" id="IPR020845">
    <property type="entry name" value="AMP-binding_CS"/>
</dbReference>
<dbReference type="PANTHER" id="PTHR45527:SF1">
    <property type="entry name" value="FATTY ACID SYNTHASE"/>
    <property type="match status" value="1"/>
</dbReference>
<dbReference type="InterPro" id="IPR020459">
    <property type="entry name" value="AMP-binding"/>
</dbReference>
<dbReference type="SUPFAM" id="SSF56801">
    <property type="entry name" value="Acetyl-CoA synthetase-like"/>
    <property type="match status" value="1"/>
</dbReference>
<feature type="domain" description="AMP-binding enzyme C-terminal" evidence="2">
    <location>
        <begin position="435"/>
        <end position="507"/>
    </location>
</feature>
<accession>A0ABY6D5I5</accession>
<dbReference type="PANTHER" id="PTHR45527">
    <property type="entry name" value="NONRIBOSOMAL PEPTIDE SYNTHETASE"/>
    <property type="match status" value="1"/>
</dbReference>
<name>A0ABY6D5I5_9RHOB</name>
<keyword evidence="3" id="KW-0614">Plasmid</keyword>
<dbReference type="RefSeq" id="WP_165198434.1">
    <property type="nucleotide sequence ID" value="NZ_CP106737.1"/>
</dbReference>
<dbReference type="EMBL" id="CP106737">
    <property type="protein sequence ID" value="UXX81419.1"/>
    <property type="molecule type" value="Genomic_DNA"/>
</dbReference>
<dbReference type="PRINTS" id="PR00154">
    <property type="entry name" value="AMPBINDING"/>
</dbReference>
<dbReference type="PROSITE" id="PS00455">
    <property type="entry name" value="AMP_BINDING"/>
    <property type="match status" value="1"/>
</dbReference>
<geneLocation type="plasmid" evidence="3 4">
    <name>unnamed2</name>
</geneLocation>
<dbReference type="Proteomes" id="UP001064087">
    <property type="component" value="Plasmid unnamed2"/>
</dbReference>
<evidence type="ECO:0000313" key="3">
    <source>
        <dbReference type="EMBL" id="UXX81419.1"/>
    </source>
</evidence>
<evidence type="ECO:0000313" key="4">
    <source>
        <dbReference type="Proteomes" id="UP001064087"/>
    </source>
</evidence>
<dbReference type="Pfam" id="PF13193">
    <property type="entry name" value="AMP-binding_C"/>
    <property type="match status" value="1"/>
</dbReference>
<organism evidence="3 4">
    <name type="scientific">Roseovarius pelagicus</name>
    <dbReference type="NCBI Taxonomy" id="2980108"/>
    <lineage>
        <taxon>Bacteria</taxon>
        <taxon>Pseudomonadati</taxon>
        <taxon>Pseudomonadota</taxon>
        <taxon>Alphaproteobacteria</taxon>
        <taxon>Rhodobacterales</taxon>
        <taxon>Roseobacteraceae</taxon>
        <taxon>Roseovarius</taxon>
    </lineage>
</organism>
<protein>
    <submittedName>
        <fullName evidence="3">Amino acid adenylation domain-containing protein</fullName>
    </submittedName>
</protein>
<dbReference type="NCBIfam" id="TIGR01733">
    <property type="entry name" value="AA-adenyl-dom"/>
    <property type="match status" value="1"/>
</dbReference>
<dbReference type="InterPro" id="IPR025110">
    <property type="entry name" value="AMP-bd_C"/>
</dbReference>
<dbReference type="InterPro" id="IPR000873">
    <property type="entry name" value="AMP-dep_synth/lig_dom"/>
</dbReference>
<reference evidence="3" key="1">
    <citation type="submission" date="2022-10" db="EMBL/GenBank/DDBJ databases">
        <title>Roseovarius pelagicus sp. nov., isolated from Arctic seawater.</title>
        <authorList>
            <person name="Hong Y.W."/>
            <person name="Hwang C.Y."/>
        </authorList>
    </citation>
    <scope>NUCLEOTIDE SEQUENCE</scope>
    <source>
        <strain evidence="3">HL-MP18</strain>
        <plasmid evidence="3">unnamed2</plasmid>
    </source>
</reference>
<dbReference type="InterPro" id="IPR045851">
    <property type="entry name" value="AMP-bd_C_sf"/>
</dbReference>
<feature type="domain" description="AMP-dependent synthetase/ligase" evidence="1">
    <location>
        <begin position="11"/>
        <end position="376"/>
    </location>
</feature>
<dbReference type="InterPro" id="IPR010071">
    <property type="entry name" value="AA_adenyl_dom"/>
</dbReference>
<gene>
    <name evidence="3" type="ORF">N7U68_00730</name>
</gene>
<evidence type="ECO:0000259" key="2">
    <source>
        <dbReference type="Pfam" id="PF13193"/>
    </source>
</evidence>
<evidence type="ECO:0000259" key="1">
    <source>
        <dbReference type="Pfam" id="PF00501"/>
    </source>
</evidence>
<dbReference type="InterPro" id="IPR042099">
    <property type="entry name" value="ANL_N_sf"/>
</dbReference>
<dbReference type="Pfam" id="PF00501">
    <property type="entry name" value="AMP-binding"/>
    <property type="match status" value="1"/>
</dbReference>
<keyword evidence="4" id="KW-1185">Reference proteome</keyword>
<sequence length="523" mass="57628">MRVNLLHEMIDRSADRDPEQEAFRFLGNSLTYQALASLSSRLAGVLMNHGVRRGDRVGIYMNKALETPVAIFGILKAGAAYVPIDPGAPVERVATMLQHCGVRHLITGNDKRTQIQTLLDGKAGLDCVIGLSDSPKGGVQSISWDAIRDAPPVAPAKVIPEDIAYIMYTSGSTGRPKGITHTHSSGLSYARAIADLYAITASDRFGNHSPLHFDISLFDYLCAPLCGATTIIIPEPYTKLPASLSELMETERMTVWFSAPHALTLLLLRGVLDKRDLTTLRWVIFGGEPFPPKYLGALMAQWPHARFSNSYGPAEVNMCTYHHVDEPVIEATETIPIGRAWGIAEALIVDENDHQVVPGAPGELLIRSPTRMRSYWRAPALNAACFYRRNVTDDIEDVFYRTGDIVAEDSVHGMLFLGRKDRQIKIRGFRIELDEVEAVLAEHDSVEEAGSYTARDGTEIEAAVTIHNHSSVAADDLLRHCADRLPPYAIPQAVHIIDAFPRTTSQKIDRRALAAQFDAEETD</sequence>
<dbReference type="CDD" id="cd05930">
    <property type="entry name" value="A_NRPS"/>
    <property type="match status" value="1"/>
</dbReference>
<dbReference type="Gene3D" id="3.40.50.12780">
    <property type="entry name" value="N-terminal domain of ligase-like"/>
    <property type="match status" value="1"/>
</dbReference>